<comment type="subcellular location">
    <subcellularLocation>
        <location evidence="1">Cell membrane</location>
        <topology evidence="1">Multi-pass membrane protein</topology>
    </subcellularLocation>
</comment>
<evidence type="ECO:0000256" key="13">
    <source>
        <dbReference type="ARBA" id="ARBA00023136"/>
    </source>
</evidence>
<proteinExistence type="inferred from homology"/>
<dbReference type="RefSeq" id="WP_209763427.1">
    <property type="nucleotide sequence ID" value="NZ_JAGINP010000001.1"/>
</dbReference>
<comment type="caution">
    <text evidence="14">Lacks conserved residue(s) required for the propagation of feature annotation.</text>
</comment>
<keyword evidence="9 14" id="KW-0862">Zinc</keyword>
<feature type="domain" description="CBS" evidence="16">
    <location>
        <begin position="300"/>
        <end position="359"/>
    </location>
</feature>
<dbReference type="Proteomes" id="UP000781958">
    <property type="component" value="Unassembled WGS sequence"/>
</dbReference>
<evidence type="ECO:0000256" key="1">
    <source>
        <dbReference type="ARBA" id="ARBA00004651"/>
    </source>
</evidence>
<evidence type="ECO:0000256" key="5">
    <source>
        <dbReference type="ARBA" id="ARBA00022692"/>
    </source>
</evidence>
<keyword evidence="13 14" id="KW-0472">Membrane</keyword>
<dbReference type="PANTHER" id="PTHR39188">
    <property type="entry name" value="MEMBRANE-ASSOCIATED ZINC METALLOPROTEASE M50B"/>
    <property type="match status" value="1"/>
</dbReference>
<dbReference type="InterPro" id="IPR016483">
    <property type="entry name" value="UCP006404_Pept_M50_CBS"/>
</dbReference>
<comment type="caution">
    <text evidence="17">The sequence shown here is derived from an EMBL/GenBank/DDBJ whole genome shotgun (WGS) entry which is preliminary data.</text>
</comment>
<keyword evidence="5 14" id="KW-0812">Transmembrane</keyword>
<reference evidence="17 18" key="1">
    <citation type="submission" date="2021-03" db="EMBL/GenBank/DDBJ databases">
        <title>Genomic Encyclopedia of Type Strains, Phase III (KMG-III): the genomes of soil and plant-associated and newly described type strains.</title>
        <authorList>
            <person name="Whitman W."/>
        </authorList>
    </citation>
    <scope>NUCLEOTIDE SEQUENCE [LARGE SCALE GENOMIC DNA]</scope>
    <source>
        <strain evidence="17 18">IMMIB AFH-6</strain>
    </source>
</reference>
<keyword evidence="18" id="KW-1185">Reference proteome</keyword>
<evidence type="ECO:0000313" key="17">
    <source>
        <dbReference type="EMBL" id="MBP2290845.1"/>
    </source>
</evidence>
<feature type="transmembrane region" description="Helical" evidence="14">
    <location>
        <begin position="45"/>
        <end position="64"/>
    </location>
</feature>
<keyword evidence="3" id="KW-1003">Cell membrane</keyword>
<dbReference type="InterPro" id="IPR000644">
    <property type="entry name" value="CBS_dom"/>
</dbReference>
<dbReference type="Pfam" id="PF00571">
    <property type="entry name" value="CBS"/>
    <property type="match status" value="2"/>
</dbReference>
<feature type="transmembrane region" description="Helical" evidence="14">
    <location>
        <begin position="12"/>
        <end position="33"/>
    </location>
</feature>
<keyword evidence="7" id="KW-0677">Repeat</keyword>
<accession>A0ABS4SHE7</accession>
<organism evidence="17 18">
    <name type="scientific">Azospirillum rugosum</name>
    <dbReference type="NCBI Taxonomy" id="416170"/>
    <lineage>
        <taxon>Bacteria</taxon>
        <taxon>Pseudomonadati</taxon>
        <taxon>Pseudomonadota</taxon>
        <taxon>Alphaproteobacteria</taxon>
        <taxon>Rhodospirillales</taxon>
        <taxon>Azospirillaceae</taxon>
        <taxon>Azospirillum</taxon>
    </lineage>
</organism>
<evidence type="ECO:0000256" key="12">
    <source>
        <dbReference type="ARBA" id="ARBA00023122"/>
    </source>
</evidence>
<dbReference type="InterPro" id="IPR008915">
    <property type="entry name" value="Peptidase_M50"/>
</dbReference>
<evidence type="ECO:0000256" key="8">
    <source>
        <dbReference type="ARBA" id="ARBA00022801"/>
    </source>
</evidence>
<feature type="domain" description="CBS" evidence="16">
    <location>
        <begin position="237"/>
        <end position="294"/>
    </location>
</feature>
<sequence>MGWSIPIGTIKGTVVRIHITFLLLLLWIGSAHYTQGGWTAATEGIVFIALLFLCVLLHEFGHVLTARRYGIRTPDITLLPIGGVARLERLPEKPSQELLVALAGPAVNLVIAALLYVALGGFPSPASTEPQNAGVGVLERLASANLFLALFNLIPAFPMDGGRVLRAILASRLGYGRGTQLAATVGQAVAFGLGLLGLFGNPLLLFIALFVYLGAASESHAVQMREVSRGVIVSDAMITHFESLAPGSVLEDAVRCLLQTTQHEFPVVDGSGRLRGVLTRDDMIRALRDRGPDTPVLEVMRADIPVIDRRRNLEEALRLMQENRLPAVGVNDNDGRLVGLVTPENVGEMMMVHAARPDRRMAS</sequence>
<dbReference type="PANTHER" id="PTHR39188:SF3">
    <property type="entry name" value="STAGE IV SPORULATION PROTEIN FB"/>
    <property type="match status" value="1"/>
</dbReference>
<dbReference type="EMBL" id="JAGINP010000001">
    <property type="protein sequence ID" value="MBP2290845.1"/>
    <property type="molecule type" value="Genomic_DNA"/>
</dbReference>
<keyword evidence="8 14" id="KW-0378">Hydrolase</keyword>
<evidence type="ECO:0000256" key="15">
    <source>
        <dbReference type="PROSITE-ProRule" id="PRU00703"/>
    </source>
</evidence>
<evidence type="ECO:0000256" key="11">
    <source>
        <dbReference type="ARBA" id="ARBA00023049"/>
    </source>
</evidence>
<evidence type="ECO:0000256" key="14">
    <source>
        <dbReference type="PIRNR" id="PIRNR006404"/>
    </source>
</evidence>
<comment type="similarity">
    <text evidence="2 14">Belongs to the peptidase M50B family.</text>
</comment>
<evidence type="ECO:0000256" key="10">
    <source>
        <dbReference type="ARBA" id="ARBA00022989"/>
    </source>
</evidence>
<keyword evidence="4 14" id="KW-0645">Protease</keyword>
<dbReference type="InterPro" id="IPR046342">
    <property type="entry name" value="CBS_dom_sf"/>
</dbReference>
<dbReference type="CDD" id="cd06164">
    <property type="entry name" value="S2P-M50_SpoIVFB_CBS"/>
    <property type="match status" value="1"/>
</dbReference>
<dbReference type="CDD" id="cd04639">
    <property type="entry name" value="CBS_pair_peptidase_M50"/>
    <property type="match status" value="1"/>
</dbReference>
<feature type="transmembrane region" description="Helical" evidence="14">
    <location>
        <begin position="98"/>
        <end position="122"/>
    </location>
</feature>
<feature type="transmembrane region" description="Helical" evidence="14">
    <location>
        <begin position="181"/>
        <end position="214"/>
    </location>
</feature>
<keyword evidence="12 15" id="KW-0129">CBS domain</keyword>
<gene>
    <name evidence="17" type="ORF">J2851_000582</name>
</gene>
<keyword evidence="10 14" id="KW-1133">Transmembrane helix</keyword>
<dbReference type="SUPFAM" id="SSF54631">
    <property type="entry name" value="CBS-domain pair"/>
    <property type="match status" value="1"/>
</dbReference>
<dbReference type="GO" id="GO:0016787">
    <property type="term" value="F:hydrolase activity"/>
    <property type="evidence" value="ECO:0007669"/>
    <property type="project" value="UniProtKB-KW"/>
</dbReference>
<keyword evidence="11 14" id="KW-0482">Metalloprotease</keyword>
<evidence type="ECO:0000256" key="6">
    <source>
        <dbReference type="ARBA" id="ARBA00022723"/>
    </source>
</evidence>
<evidence type="ECO:0000256" key="3">
    <source>
        <dbReference type="ARBA" id="ARBA00022475"/>
    </source>
</evidence>
<dbReference type="Gene3D" id="3.10.580.10">
    <property type="entry name" value="CBS-domain"/>
    <property type="match status" value="2"/>
</dbReference>
<evidence type="ECO:0000256" key="7">
    <source>
        <dbReference type="ARBA" id="ARBA00022737"/>
    </source>
</evidence>
<dbReference type="PROSITE" id="PS51371">
    <property type="entry name" value="CBS"/>
    <property type="match status" value="2"/>
</dbReference>
<dbReference type="SMART" id="SM00116">
    <property type="entry name" value="CBS"/>
    <property type="match status" value="2"/>
</dbReference>
<protein>
    <recommendedName>
        <fullName evidence="14">Zinc metalloprotease</fullName>
    </recommendedName>
</protein>
<evidence type="ECO:0000259" key="16">
    <source>
        <dbReference type="PROSITE" id="PS51371"/>
    </source>
</evidence>
<dbReference type="Pfam" id="PF02163">
    <property type="entry name" value="Peptidase_M50"/>
    <property type="match status" value="2"/>
</dbReference>
<name>A0ABS4SHE7_9PROT</name>
<keyword evidence="6 14" id="KW-0479">Metal-binding</keyword>
<evidence type="ECO:0000313" key="18">
    <source>
        <dbReference type="Proteomes" id="UP000781958"/>
    </source>
</evidence>
<evidence type="ECO:0000256" key="4">
    <source>
        <dbReference type="ARBA" id="ARBA00022670"/>
    </source>
</evidence>
<evidence type="ECO:0000256" key="2">
    <source>
        <dbReference type="ARBA" id="ARBA00007931"/>
    </source>
</evidence>
<evidence type="ECO:0000256" key="9">
    <source>
        <dbReference type="ARBA" id="ARBA00022833"/>
    </source>
</evidence>
<comment type="cofactor">
    <cofactor evidence="14">
        <name>Zn(2+)</name>
        <dbReference type="ChEBI" id="CHEBI:29105"/>
    </cofactor>
    <text evidence="14">Binds 1 zinc ion per subunit.</text>
</comment>
<dbReference type="PIRSF" id="PIRSF006404">
    <property type="entry name" value="UCP006404_Pept_M50_CBS"/>
    <property type="match status" value="1"/>
</dbReference>